<evidence type="ECO:0000256" key="1">
    <source>
        <dbReference type="ARBA" id="ARBA00001946"/>
    </source>
</evidence>
<dbReference type="GO" id="GO:0016787">
    <property type="term" value="F:hydrolase activity"/>
    <property type="evidence" value="ECO:0007669"/>
    <property type="project" value="UniProtKB-KW"/>
</dbReference>
<dbReference type="PANTHER" id="PTHR43046:SF16">
    <property type="entry name" value="ADP-RIBOSE PYROPHOSPHATASE YJHB-RELATED"/>
    <property type="match status" value="1"/>
</dbReference>
<dbReference type="EMBL" id="CP001778">
    <property type="protein sequence ID" value="ADD41642.1"/>
    <property type="molecule type" value="Genomic_DNA"/>
</dbReference>
<dbReference type="PROSITE" id="PS00893">
    <property type="entry name" value="NUDIX_BOX"/>
    <property type="match status" value="1"/>
</dbReference>
<evidence type="ECO:0000313" key="4">
    <source>
        <dbReference type="EMBL" id="ADD41642.1"/>
    </source>
</evidence>
<evidence type="ECO:0000259" key="3">
    <source>
        <dbReference type="PROSITE" id="PS51462"/>
    </source>
</evidence>
<evidence type="ECO:0000256" key="2">
    <source>
        <dbReference type="ARBA" id="ARBA00022801"/>
    </source>
</evidence>
<reference evidence="4 5" key="1">
    <citation type="journal article" date="2009" name="Stand. Genomic Sci.">
        <title>Complete genome sequence of Stackebrandtia nassauensis type strain (LLR-40K-21).</title>
        <authorList>
            <person name="Munk C."/>
            <person name="Lapidus A."/>
            <person name="Copeland A."/>
            <person name="Jando M."/>
            <person name="Mayilraj S."/>
            <person name="Glavina Del Rio T."/>
            <person name="Nolan M."/>
            <person name="Chen F."/>
            <person name="Lucas S."/>
            <person name="Tice H."/>
            <person name="Cheng J.F."/>
            <person name="Han C."/>
            <person name="Detter J.C."/>
            <person name="Bruce D."/>
            <person name="Goodwin L."/>
            <person name="Chain P."/>
            <person name="Pitluck S."/>
            <person name="Goker M."/>
            <person name="Ovchinikova G."/>
            <person name="Pati A."/>
            <person name="Ivanova N."/>
            <person name="Mavromatis K."/>
            <person name="Chen A."/>
            <person name="Palaniappan K."/>
            <person name="Land M."/>
            <person name="Hauser L."/>
            <person name="Chang Y.J."/>
            <person name="Jeffries C.D."/>
            <person name="Bristow J."/>
            <person name="Eisen J.A."/>
            <person name="Markowitz V."/>
            <person name="Hugenholtz P."/>
            <person name="Kyrpides N.C."/>
            <person name="Klenk H.P."/>
        </authorList>
    </citation>
    <scope>NUCLEOTIDE SEQUENCE [LARGE SCALE GENOMIC DNA]</scope>
    <source>
        <strain evidence="5">DSM 44728 / CIP 108903 / NRRL B-16338 / NBRC 102104 / LLR-40K-21</strain>
    </source>
</reference>
<keyword evidence="5" id="KW-1185">Reference proteome</keyword>
<evidence type="ECO:0000313" key="5">
    <source>
        <dbReference type="Proteomes" id="UP000000844"/>
    </source>
</evidence>
<dbReference type="AlphaFoldDB" id="D3PZG8"/>
<sequence length="162" mass="17774">MPTPDFILELREKIGHDLLWLPSVTAVVLDDAGRVLLVRRADNHNWTLVTGCLEPGEQPAVGAVREVLEETGVEAVAERLIGVQATPEAVCANGDKVQWLDVAFVCRAVGGDARVNDDESIDVGWFAPDLLPQPLGPRQTRQLAEALGDEQRAYFLDEVRRP</sequence>
<dbReference type="Gene3D" id="3.90.79.10">
    <property type="entry name" value="Nucleoside Triphosphate Pyrophosphohydrolase"/>
    <property type="match status" value="1"/>
</dbReference>
<dbReference type="SUPFAM" id="SSF55811">
    <property type="entry name" value="Nudix"/>
    <property type="match status" value="1"/>
</dbReference>
<dbReference type="CDD" id="cd18879">
    <property type="entry name" value="NUDIX_Hydrolase"/>
    <property type="match status" value="1"/>
</dbReference>
<dbReference type="RefSeq" id="WP_013017213.1">
    <property type="nucleotide sequence ID" value="NC_013947.1"/>
</dbReference>
<feature type="domain" description="Nudix hydrolase" evidence="3">
    <location>
        <begin position="19"/>
        <end position="149"/>
    </location>
</feature>
<accession>D3PZG8</accession>
<dbReference type="OrthoDB" id="9814308at2"/>
<comment type="cofactor">
    <cofactor evidence="1">
        <name>Mg(2+)</name>
        <dbReference type="ChEBI" id="CHEBI:18420"/>
    </cofactor>
</comment>
<organism evidence="4 5">
    <name type="scientific">Stackebrandtia nassauensis (strain DSM 44728 / CIP 108903 / NRRL B-16338 / NBRC 102104 / LLR-40K-21)</name>
    <dbReference type="NCBI Taxonomy" id="446470"/>
    <lineage>
        <taxon>Bacteria</taxon>
        <taxon>Bacillati</taxon>
        <taxon>Actinomycetota</taxon>
        <taxon>Actinomycetes</taxon>
        <taxon>Glycomycetales</taxon>
        <taxon>Glycomycetaceae</taxon>
        <taxon>Stackebrandtia</taxon>
    </lineage>
</organism>
<dbReference type="PANTHER" id="PTHR43046">
    <property type="entry name" value="GDP-MANNOSE MANNOSYL HYDROLASE"/>
    <property type="match status" value="1"/>
</dbReference>
<dbReference type="eggNOG" id="COG1051">
    <property type="taxonomic scope" value="Bacteria"/>
</dbReference>
<protein>
    <submittedName>
        <fullName evidence="4">NUDIX hydrolase</fullName>
    </submittedName>
</protein>
<dbReference type="Pfam" id="PF00293">
    <property type="entry name" value="NUDIX"/>
    <property type="match status" value="1"/>
</dbReference>
<dbReference type="KEGG" id="sna:Snas_1946"/>
<name>D3PZG8_STANL</name>
<proteinExistence type="predicted"/>
<dbReference type="Proteomes" id="UP000000844">
    <property type="component" value="Chromosome"/>
</dbReference>
<gene>
    <name evidence="4" type="ordered locus">Snas_1946</name>
</gene>
<dbReference type="HOGENOM" id="CLU_037162_7_3_11"/>
<dbReference type="STRING" id="446470.Snas_1946"/>
<dbReference type="InterPro" id="IPR020084">
    <property type="entry name" value="NUDIX_hydrolase_CS"/>
</dbReference>
<dbReference type="InterPro" id="IPR000086">
    <property type="entry name" value="NUDIX_hydrolase_dom"/>
</dbReference>
<dbReference type="InterPro" id="IPR015797">
    <property type="entry name" value="NUDIX_hydrolase-like_dom_sf"/>
</dbReference>
<dbReference type="PROSITE" id="PS51462">
    <property type="entry name" value="NUDIX"/>
    <property type="match status" value="1"/>
</dbReference>
<keyword evidence="2 4" id="KW-0378">Hydrolase</keyword>